<dbReference type="AlphaFoldDB" id="A0A382K422"/>
<organism evidence="1">
    <name type="scientific">marine metagenome</name>
    <dbReference type="NCBI Taxonomy" id="408172"/>
    <lineage>
        <taxon>unclassified sequences</taxon>
        <taxon>metagenomes</taxon>
        <taxon>ecological metagenomes</taxon>
    </lineage>
</organism>
<reference evidence="1" key="1">
    <citation type="submission" date="2018-05" db="EMBL/GenBank/DDBJ databases">
        <authorList>
            <person name="Lanie J.A."/>
            <person name="Ng W.-L."/>
            <person name="Kazmierczak K.M."/>
            <person name="Andrzejewski T.M."/>
            <person name="Davidsen T.M."/>
            <person name="Wayne K.J."/>
            <person name="Tettelin H."/>
            <person name="Glass J.I."/>
            <person name="Rusch D."/>
            <person name="Podicherti R."/>
            <person name="Tsui H.-C.T."/>
            <person name="Winkler M.E."/>
        </authorList>
    </citation>
    <scope>NUCLEOTIDE SEQUENCE</scope>
</reference>
<proteinExistence type="predicted"/>
<name>A0A382K422_9ZZZZ</name>
<gene>
    <name evidence="1" type="ORF">METZ01_LOCUS270671</name>
</gene>
<dbReference type="EMBL" id="UINC01077574">
    <property type="protein sequence ID" value="SVC17817.1"/>
    <property type="molecule type" value="Genomic_DNA"/>
</dbReference>
<sequence>MVDWSAHDYHPVVHLPDEYEVRDFTSGDDSPS</sequence>
<feature type="non-terminal residue" evidence="1">
    <location>
        <position position="32"/>
    </location>
</feature>
<evidence type="ECO:0000313" key="1">
    <source>
        <dbReference type="EMBL" id="SVC17817.1"/>
    </source>
</evidence>
<protein>
    <submittedName>
        <fullName evidence="1">Uncharacterized protein</fullName>
    </submittedName>
</protein>
<accession>A0A382K422</accession>